<dbReference type="PANTHER" id="PTHR43660:SF1">
    <property type="entry name" value="DIPEPTIDYL CARBOXYPEPTIDASE"/>
    <property type="match status" value="1"/>
</dbReference>
<comment type="similarity">
    <text evidence="1 7">Belongs to the peptidase M3 family.</text>
</comment>
<dbReference type="InterPro" id="IPR045090">
    <property type="entry name" value="Pept_M3A_M3B"/>
</dbReference>
<dbReference type="GO" id="GO:0004180">
    <property type="term" value="F:carboxypeptidase activity"/>
    <property type="evidence" value="ECO:0007669"/>
    <property type="project" value="TreeGrafter"/>
</dbReference>
<evidence type="ECO:0000256" key="2">
    <source>
        <dbReference type="ARBA" id="ARBA00022670"/>
    </source>
</evidence>
<feature type="chain" id="PRO_5002132937" evidence="8">
    <location>
        <begin position="22"/>
        <end position="698"/>
    </location>
</feature>
<evidence type="ECO:0000256" key="4">
    <source>
        <dbReference type="ARBA" id="ARBA00022801"/>
    </source>
</evidence>
<dbReference type="Gene3D" id="1.10.1370.10">
    <property type="entry name" value="Neurolysin, domain 3"/>
    <property type="match status" value="1"/>
</dbReference>
<keyword evidence="3 7" id="KW-0479">Metal-binding</keyword>
<comment type="cofactor">
    <cofactor evidence="7">
        <name>Zn(2+)</name>
        <dbReference type="ChEBI" id="CHEBI:29105"/>
    </cofactor>
    <text evidence="7">Binds 1 zinc ion.</text>
</comment>
<sequence length="698" mass="80224">MFMKKKIITLCTIASFGSLQAQQSMREPIFTTSYESAPFSAFKAEDFKPAIEKAIAESLKQIDAIANSKEKPTFQNTIEALAYNGEKLDRITAIFFNLNSAETNKDLQKVAQNISPLLSDYSNDIRLNTNLFQRVKKVYDGRKKLKLSPEETTLLEKTYKGFTRNGANLSEKDKERLRELDKEMSRLRLLFGENVLAETQAFELHITDKNDLKGLPNFAVEAAAQIATDRKKQGWVFTLDFPSYSAFIKYAENRELRKKMFIAFGSRGFQNNNNDNQKIALEIAKLRHERANLLGYKTHADFVLEETMAENPTIVNDFLNNLLEKAKPAAQRELEELKTFALERDGIRDFQKWDFTFYSEKLKQKRFNVDDEKLKPYLSLNNAVNGMFQVANRLYGLNFEKINNIEKYHEEVETYKVTDEKGNYVALFYTDFFPRPGKRAGAWMSSFKNQYIKDGVNSRPHVIIVCNFTRPTQTQPSLLSFYELRTLFHEFGHALHGILANTKYPNLSGTSVSRDFVELPSQVLENWCSEEETLALFARHYETNELIPMELVHKIKESSAFMEGLQTMRQLGFGVLDMAWHNSNPNTIKNIKSFEDKAVAPTELYPKIDDTCISTAFSHIFQGGYAAGYYSYKWSEVLDADAFQVFKEKGIFNREVGNSFKEHILSKGGSEKSMELYKRFRGKEPSPDALMKRAGLVK</sequence>
<keyword evidence="6 7" id="KW-0482">Metalloprotease</keyword>
<dbReference type="AlphaFoldDB" id="A0A0B7IA72"/>
<dbReference type="GO" id="GO:0046872">
    <property type="term" value="F:metal ion binding"/>
    <property type="evidence" value="ECO:0007669"/>
    <property type="project" value="UniProtKB-UniRule"/>
</dbReference>
<protein>
    <submittedName>
        <fullName evidence="10">Oligopeptidase A</fullName>
        <ecNumber evidence="10">3.4.24.70</ecNumber>
    </submittedName>
</protein>
<name>A0A0B7IA72_9FLAO</name>
<dbReference type="Pfam" id="PF01432">
    <property type="entry name" value="Peptidase_M3"/>
    <property type="match status" value="1"/>
</dbReference>
<evidence type="ECO:0000256" key="3">
    <source>
        <dbReference type="ARBA" id="ARBA00022723"/>
    </source>
</evidence>
<evidence type="ECO:0000256" key="1">
    <source>
        <dbReference type="ARBA" id="ARBA00006040"/>
    </source>
</evidence>
<evidence type="ECO:0000256" key="7">
    <source>
        <dbReference type="RuleBase" id="RU003435"/>
    </source>
</evidence>
<evidence type="ECO:0000256" key="8">
    <source>
        <dbReference type="SAM" id="SignalP"/>
    </source>
</evidence>
<keyword evidence="4 7" id="KW-0378">Hydrolase</keyword>
<dbReference type="EC" id="3.4.24.70" evidence="10"/>
<proteinExistence type="inferred from homology"/>
<accession>A0A0B7IA72</accession>
<evidence type="ECO:0000256" key="6">
    <source>
        <dbReference type="ARBA" id="ARBA00023049"/>
    </source>
</evidence>
<feature type="domain" description="Peptidase M3A/M3B catalytic" evidence="9">
    <location>
        <begin position="248"/>
        <end position="694"/>
    </location>
</feature>
<evidence type="ECO:0000313" key="10">
    <source>
        <dbReference type="EMBL" id="CEN48866.1"/>
    </source>
</evidence>
<dbReference type="InterPro" id="IPR001567">
    <property type="entry name" value="Pept_M3A_M3B_dom"/>
</dbReference>
<dbReference type="Gene3D" id="3.40.390.10">
    <property type="entry name" value="Collagenase (Catalytic Domain)"/>
    <property type="match status" value="1"/>
</dbReference>
<dbReference type="InterPro" id="IPR024077">
    <property type="entry name" value="Neurolysin/TOP_dom2"/>
</dbReference>
<dbReference type="Proteomes" id="UP000045051">
    <property type="component" value="Unassembled WGS sequence"/>
</dbReference>
<dbReference type="SUPFAM" id="SSF55486">
    <property type="entry name" value="Metalloproteases ('zincins'), catalytic domain"/>
    <property type="match status" value="1"/>
</dbReference>
<dbReference type="InterPro" id="IPR024079">
    <property type="entry name" value="MetalloPept_cat_dom_sf"/>
</dbReference>
<dbReference type="GO" id="GO:0006508">
    <property type="term" value="P:proteolysis"/>
    <property type="evidence" value="ECO:0007669"/>
    <property type="project" value="UniProtKB-KW"/>
</dbReference>
<dbReference type="PANTHER" id="PTHR43660">
    <property type="entry name" value="DIPEPTIDYL CARBOXYPEPTIDASE"/>
    <property type="match status" value="1"/>
</dbReference>
<keyword evidence="8" id="KW-0732">Signal</keyword>
<evidence type="ECO:0000259" key="9">
    <source>
        <dbReference type="Pfam" id="PF01432"/>
    </source>
</evidence>
<dbReference type="Gene3D" id="1.20.1050.40">
    <property type="entry name" value="Endopeptidase. Chain P, domain 1"/>
    <property type="match status" value="1"/>
</dbReference>
<feature type="signal peptide" evidence="8">
    <location>
        <begin position="1"/>
        <end position="21"/>
    </location>
</feature>
<gene>
    <name evidence="10" type="ORF">CCAND38_690003</name>
</gene>
<evidence type="ECO:0000313" key="11">
    <source>
        <dbReference type="Proteomes" id="UP000045051"/>
    </source>
</evidence>
<dbReference type="GO" id="GO:0005829">
    <property type="term" value="C:cytosol"/>
    <property type="evidence" value="ECO:0007669"/>
    <property type="project" value="TreeGrafter"/>
</dbReference>
<dbReference type="InterPro" id="IPR034005">
    <property type="entry name" value="M3A_DCP"/>
</dbReference>
<evidence type="ECO:0000256" key="5">
    <source>
        <dbReference type="ARBA" id="ARBA00022833"/>
    </source>
</evidence>
<keyword evidence="2 7" id="KW-0645">Protease</keyword>
<reference evidence="10 11" key="1">
    <citation type="submission" date="2015-01" db="EMBL/GenBank/DDBJ databases">
        <authorList>
            <person name="Xiang T."/>
            <person name="Song Y."/>
            <person name="Huang L."/>
            <person name="Wang B."/>
            <person name="Wu P."/>
        </authorList>
    </citation>
    <scope>NUCLEOTIDE SEQUENCE [LARGE SCALE GENOMIC DNA]</scope>
    <source>
        <strain evidence="10 11">CcD38</strain>
    </source>
</reference>
<organism evidence="10 11">
    <name type="scientific">Capnocytophaga canis</name>
    <dbReference type="NCBI Taxonomy" id="1848903"/>
    <lineage>
        <taxon>Bacteria</taxon>
        <taxon>Pseudomonadati</taxon>
        <taxon>Bacteroidota</taxon>
        <taxon>Flavobacteriia</taxon>
        <taxon>Flavobacteriales</taxon>
        <taxon>Flavobacteriaceae</taxon>
        <taxon>Capnocytophaga</taxon>
    </lineage>
</organism>
<dbReference type="EMBL" id="CDOI01000183">
    <property type="protein sequence ID" value="CEN48866.1"/>
    <property type="molecule type" value="Genomic_DNA"/>
</dbReference>
<dbReference type="GO" id="GO:0004222">
    <property type="term" value="F:metalloendopeptidase activity"/>
    <property type="evidence" value="ECO:0007669"/>
    <property type="project" value="UniProtKB-EC"/>
</dbReference>
<keyword evidence="11" id="KW-1185">Reference proteome</keyword>
<dbReference type="CDD" id="cd06456">
    <property type="entry name" value="M3A_DCP"/>
    <property type="match status" value="1"/>
</dbReference>
<keyword evidence="5 7" id="KW-0862">Zinc</keyword>
<dbReference type="InterPro" id="IPR024080">
    <property type="entry name" value="Neurolysin/TOP_N"/>
</dbReference>
<dbReference type="FunFam" id="3.40.390.10:FF:000009">
    <property type="entry name" value="Oligopeptidase A"/>
    <property type="match status" value="1"/>
</dbReference>